<dbReference type="Pfam" id="PF00132">
    <property type="entry name" value="Hexapep"/>
    <property type="match status" value="1"/>
</dbReference>
<dbReference type="PIRSF" id="PIRSF000456">
    <property type="entry name" value="UDP-GlcNAc_acltr"/>
    <property type="match status" value="1"/>
</dbReference>
<dbReference type="NCBIfam" id="TIGR01852">
    <property type="entry name" value="lipid_A_lpxA"/>
    <property type="match status" value="1"/>
</dbReference>
<dbReference type="PANTHER" id="PTHR43480">
    <property type="entry name" value="ACYL-[ACYL-CARRIER-PROTEIN]--UDP-N-ACETYLGLUCOSAMINE O-ACYLTRANSFERASE"/>
    <property type="match status" value="1"/>
</dbReference>
<sequence length="258" mass="27611">MANIHSSAQVHPGARLADDVEVGPFSVIGEHVEIGAGSKVGPHCVIEGHTTLGRNNVLHGSAYIGCAPQDMKYRGEPTRLTIGDGNSIYQFVTISTGTVQDEGITSLGDDNWIMAYVHIAHDCRIGSHTILANNATVAGHVHLGDWVFLGGFTTIHQFCKIGPHAMTAFTAAVAQDVPPYVTAAGNRAAPAGVNSEGLRRRGFSAEQITEIKRAYKILYRQGLSLEQASAEIAARAQERPELQVFVDFLSSATRGLIR</sequence>
<dbReference type="AlphaFoldDB" id="A0A516SAP5"/>
<dbReference type="KEGG" id="cari:FNU76_02035"/>
<evidence type="ECO:0000256" key="5">
    <source>
        <dbReference type="ARBA" id="ARBA00023315"/>
    </source>
</evidence>
<dbReference type="OrthoDB" id="2643438at2"/>
<reference evidence="9" key="1">
    <citation type="submission" date="2019-07" db="EMBL/GenBank/DDBJ databases">
        <title>Chitinimonas sp. nov., isolated from Ny-Alesund, arctica soil.</title>
        <authorList>
            <person name="Xu Q."/>
            <person name="Peng F."/>
        </authorList>
    </citation>
    <scope>NUCLEOTIDE SEQUENCE [LARGE SCALE GENOMIC DNA]</scope>
    <source>
        <strain evidence="9">R3-44</strain>
    </source>
</reference>
<dbReference type="InterPro" id="IPR001451">
    <property type="entry name" value="Hexapep"/>
</dbReference>
<dbReference type="InterPro" id="IPR037157">
    <property type="entry name" value="Acetyltransf_C_sf"/>
</dbReference>
<comment type="subcellular location">
    <subcellularLocation>
        <location evidence="6">Cytoplasm</location>
    </subcellularLocation>
</comment>
<evidence type="ECO:0000313" key="8">
    <source>
        <dbReference type="EMBL" id="QDQ25227.1"/>
    </source>
</evidence>
<dbReference type="Gene3D" id="1.20.1180.10">
    <property type="entry name" value="Udp N-acetylglucosamine O-acyltransferase, C-terminal domain"/>
    <property type="match status" value="1"/>
</dbReference>
<proteinExistence type="inferred from homology"/>
<dbReference type="Pfam" id="PF13720">
    <property type="entry name" value="Acetyltransf_11"/>
    <property type="match status" value="1"/>
</dbReference>
<evidence type="ECO:0000256" key="4">
    <source>
        <dbReference type="ARBA" id="ARBA00023098"/>
    </source>
</evidence>
<evidence type="ECO:0000256" key="3">
    <source>
        <dbReference type="ARBA" id="ARBA00022679"/>
    </source>
</evidence>
<comment type="pathway">
    <text evidence="6">Glycolipid biosynthesis; lipid IV(A) biosynthesis; lipid IV(A) from (3R)-3-hydroxytetradecanoyl-[acyl-carrier-protein] and UDP-N-acetyl-alpha-D-glucosamine: step 1/6.</text>
</comment>
<evidence type="ECO:0000256" key="6">
    <source>
        <dbReference type="HAMAP-Rule" id="MF_00387"/>
    </source>
</evidence>
<keyword evidence="5 6" id="KW-0012">Acyltransferase</keyword>
<dbReference type="EMBL" id="CP041730">
    <property type="protein sequence ID" value="QDQ25227.1"/>
    <property type="molecule type" value="Genomic_DNA"/>
</dbReference>
<keyword evidence="2 6" id="KW-0441">Lipid A biosynthesis</keyword>
<evidence type="ECO:0000313" key="9">
    <source>
        <dbReference type="Proteomes" id="UP000317550"/>
    </source>
</evidence>
<dbReference type="RefSeq" id="WP_143856152.1">
    <property type="nucleotide sequence ID" value="NZ_CP041730.1"/>
</dbReference>
<name>A0A516SAP5_9NEIS</name>
<comment type="similarity">
    <text evidence="6">Belongs to the transferase hexapeptide repeat family. LpxA subfamily.</text>
</comment>
<keyword evidence="3 6" id="KW-0808">Transferase</keyword>
<dbReference type="GO" id="GO:0009245">
    <property type="term" value="P:lipid A biosynthetic process"/>
    <property type="evidence" value="ECO:0007669"/>
    <property type="project" value="UniProtKB-UniRule"/>
</dbReference>
<dbReference type="HAMAP" id="MF_00387">
    <property type="entry name" value="LpxA"/>
    <property type="match status" value="1"/>
</dbReference>
<comment type="subunit">
    <text evidence="6">Homotrimer.</text>
</comment>
<protein>
    <recommendedName>
        <fullName evidence="6">Acyl-[acyl-carrier-protein]--UDP-N-acetylglucosamine O-acyltransferase</fullName>
        <shortName evidence="6">UDP-N-acetylglucosamine acyltransferase</shortName>
        <ecNumber evidence="6">2.3.1.129</ecNumber>
    </recommendedName>
</protein>
<dbReference type="Gene3D" id="2.160.10.10">
    <property type="entry name" value="Hexapeptide repeat proteins"/>
    <property type="match status" value="1"/>
</dbReference>
<dbReference type="InterPro" id="IPR010137">
    <property type="entry name" value="Lipid_A_LpxA"/>
</dbReference>
<keyword evidence="6" id="KW-0677">Repeat</keyword>
<dbReference type="UniPathway" id="UPA00359">
    <property type="reaction ID" value="UER00477"/>
</dbReference>
<dbReference type="CDD" id="cd03351">
    <property type="entry name" value="LbH_UDP-GlcNAc_AT"/>
    <property type="match status" value="1"/>
</dbReference>
<dbReference type="InterPro" id="IPR029098">
    <property type="entry name" value="Acetyltransf_C"/>
</dbReference>
<evidence type="ECO:0000256" key="2">
    <source>
        <dbReference type="ARBA" id="ARBA00022556"/>
    </source>
</evidence>
<keyword evidence="4 6" id="KW-0443">Lipid metabolism</keyword>
<evidence type="ECO:0000256" key="1">
    <source>
        <dbReference type="ARBA" id="ARBA00022516"/>
    </source>
</evidence>
<keyword evidence="6" id="KW-0963">Cytoplasm</keyword>
<evidence type="ECO:0000259" key="7">
    <source>
        <dbReference type="Pfam" id="PF13720"/>
    </source>
</evidence>
<comment type="catalytic activity">
    <reaction evidence="6">
        <text>a (3R)-hydroxyacyl-[ACP] + UDP-N-acetyl-alpha-D-glucosamine = a UDP-3-O-[(3R)-3-hydroxyacyl]-N-acetyl-alpha-D-glucosamine + holo-[ACP]</text>
        <dbReference type="Rhea" id="RHEA:67812"/>
        <dbReference type="Rhea" id="RHEA-COMP:9685"/>
        <dbReference type="Rhea" id="RHEA-COMP:9945"/>
        <dbReference type="ChEBI" id="CHEBI:57705"/>
        <dbReference type="ChEBI" id="CHEBI:64479"/>
        <dbReference type="ChEBI" id="CHEBI:78827"/>
        <dbReference type="ChEBI" id="CHEBI:173225"/>
        <dbReference type="EC" id="2.3.1.129"/>
    </reaction>
</comment>
<keyword evidence="1 6" id="KW-0444">Lipid biosynthesis</keyword>
<dbReference type="EC" id="2.3.1.129" evidence="6"/>
<accession>A0A516SAP5</accession>
<dbReference type="GO" id="GO:0016020">
    <property type="term" value="C:membrane"/>
    <property type="evidence" value="ECO:0007669"/>
    <property type="project" value="GOC"/>
</dbReference>
<gene>
    <name evidence="6 8" type="primary">lpxA</name>
    <name evidence="8" type="ORF">FNU76_02035</name>
</gene>
<feature type="domain" description="UDP N-acetylglucosamine O-acyltransferase C-terminal" evidence="7">
    <location>
        <begin position="176"/>
        <end position="257"/>
    </location>
</feature>
<dbReference type="Proteomes" id="UP000317550">
    <property type="component" value="Chromosome"/>
</dbReference>
<keyword evidence="9" id="KW-1185">Reference proteome</keyword>
<dbReference type="GO" id="GO:0008780">
    <property type="term" value="F:acyl-[acyl-carrier-protein]-UDP-N-acetylglucosamine O-acyltransferase activity"/>
    <property type="evidence" value="ECO:0007669"/>
    <property type="project" value="UniProtKB-UniRule"/>
</dbReference>
<dbReference type="PANTHER" id="PTHR43480:SF1">
    <property type="entry name" value="ACYL-[ACYL-CARRIER-PROTEIN]--UDP-N-ACETYLGLUCOSAMINE O-ACYLTRANSFERASE, MITOCHONDRIAL-RELATED"/>
    <property type="match status" value="1"/>
</dbReference>
<dbReference type="GO" id="GO:0005737">
    <property type="term" value="C:cytoplasm"/>
    <property type="evidence" value="ECO:0007669"/>
    <property type="project" value="UniProtKB-SubCell"/>
</dbReference>
<dbReference type="NCBIfam" id="NF003657">
    <property type="entry name" value="PRK05289.1"/>
    <property type="match status" value="1"/>
</dbReference>
<dbReference type="InterPro" id="IPR011004">
    <property type="entry name" value="Trimer_LpxA-like_sf"/>
</dbReference>
<dbReference type="SUPFAM" id="SSF51161">
    <property type="entry name" value="Trimeric LpxA-like enzymes"/>
    <property type="match status" value="1"/>
</dbReference>
<organism evidence="8 9">
    <name type="scientific">Chitinimonas arctica</name>
    <dbReference type="NCBI Taxonomy" id="2594795"/>
    <lineage>
        <taxon>Bacteria</taxon>
        <taxon>Pseudomonadati</taxon>
        <taxon>Pseudomonadota</taxon>
        <taxon>Betaproteobacteria</taxon>
        <taxon>Neisseriales</taxon>
        <taxon>Chitinibacteraceae</taxon>
        <taxon>Chitinimonas</taxon>
    </lineage>
</organism>
<comment type="function">
    <text evidence="6">Involved in the biosynthesis of lipid A, a phosphorylated glycolipid that anchors the lipopolysaccharide to the outer membrane of the cell.</text>
</comment>